<name>A0AA35K0S3_9SAUR</name>
<reference evidence="1" key="1">
    <citation type="submission" date="2022-12" db="EMBL/GenBank/DDBJ databases">
        <authorList>
            <person name="Alioto T."/>
            <person name="Alioto T."/>
            <person name="Gomez Garrido J."/>
        </authorList>
    </citation>
    <scope>NUCLEOTIDE SEQUENCE</scope>
</reference>
<protein>
    <submittedName>
        <fullName evidence="1">Uncharacterized protein</fullName>
    </submittedName>
</protein>
<organism evidence="1 2">
    <name type="scientific">Podarcis lilfordi</name>
    <name type="common">Lilford's wall lizard</name>
    <dbReference type="NCBI Taxonomy" id="74358"/>
    <lineage>
        <taxon>Eukaryota</taxon>
        <taxon>Metazoa</taxon>
        <taxon>Chordata</taxon>
        <taxon>Craniata</taxon>
        <taxon>Vertebrata</taxon>
        <taxon>Euteleostomi</taxon>
        <taxon>Lepidosauria</taxon>
        <taxon>Squamata</taxon>
        <taxon>Bifurcata</taxon>
        <taxon>Unidentata</taxon>
        <taxon>Episquamata</taxon>
        <taxon>Laterata</taxon>
        <taxon>Lacertibaenia</taxon>
        <taxon>Lacertidae</taxon>
        <taxon>Podarcis</taxon>
    </lineage>
</organism>
<evidence type="ECO:0000313" key="1">
    <source>
        <dbReference type="EMBL" id="CAI5769580.1"/>
    </source>
</evidence>
<sequence length="128" mass="14563">MVPVVPLVSSGLRLLVKRGSGRLSGQDQLWVHWSKLWFLPLLQREVRGRWVSLTWEDSSSRRRKKLVLNLHCPCGITKKYTLHKSGVESLRLLCFPLDYISEVEGGVLAAQDFLTHCPGLEVNLVLLM</sequence>
<gene>
    <name evidence="1" type="ORF">PODLI_1B030795</name>
</gene>
<evidence type="ECO:0000313" key="2">
    <source>
        <dbReference type="Proteomes" id="UP001178461"/>
    </source>
</evidence>
<keyword evidence="2" id="KW-1185">Reference proteome</keyword>
<dbReference type="AlphaFoldDB" id="A0AA35K0S3"/>
<proteinExistence type="predicted"/>
<accession>A0AA35K0S3</accession>
<dbReference type="Proteomes" id="UP001178461">
    <property type="component" value="Chromosome 3"/>
</dbReference>
<dbReference type="EMBL" id="OX395128">
    <property type="protein sequence ID" value="CAI5769580.1"/>
    <property type="molecule type" value="Genomic_DNA"/>
</dbReference>